<evidence type="ECO:0000256" key="2">
    <source>
        <dbReference type="ARBA" id="ARBA00016664"/>
    </source>
</evidence>
<evidence type="ECO:0000256" key="5">
    <source>
        <dbReference type="ARBA" id="ARBA00023239"/>
    </source>
</evidence>
<dbReference type="InterPro" id="IPR000807">
    <property type="entry name" value="ImidazoleglycerolP_deHydtase"/>
</dbReference>
<dbReference type="FunFam" id="3.30.230.40:FF:000001">
    <property type="entry name" value="Imidazoleglycerol-phosphate dehydratase HisB"/>
    <property type="match status" value="1"/>
</dbReference>
<reference evidence="6" key="1">
    <citation type="journal article" date="2015" name="Proc. Natl. Acad. Sci. U.S.A.">
        <title>Networks of energetic and metabolic interactions define dynamics in microbial communities.</title>
        <authorList>
            <person name="Embree M."/>
            <person name="Liu J.K."/>
            <person name="Al-Bassam M.M."/>
            <person name="Zengler K."/>
        </authorList>
    </citation>
    <scope>NUCLEOTIDE SEQUENCE</scope>
</reference>
<dbReference type="AlphaFoldDB" id="A0A0W8FQ48"/>
<protein>
    <recommendedName>
        <fullName evidence="2">Imidazoleglycerol-phosphate dehydratase</fullName>
    </recommendedName>
</protein>
<dbReference type="CDD" id="cd07914">
    <property type="entry name" value="IGPD"/>
    <property type="match status" value="1"/>
</dbReference>
<evidence type="ECO:0000256" key="1">
    <source>
        <dbReference type="ARBA" id="ARBA00005047"/>
    </source>
</evidence>
<evidence type="ECO:0000256" key="3">
    <source>
        <dbReference type="ARBA" id="ARBA00022605"/>
    </source>
</evidence>
<organism evidence="6">
    <name type="scientific">hydrocarbon metagenome</name>
    <dbReference type="NCBI Taxonomy" id="938273"/>
    <lineage>
        <taxon>unclassified sequences</taxon>
        <taxon>metagenomes</taxon>
        <taxon>ecological metagenomes</taxon>
    </lineage>
</organism>
<evidence type="ECO:0000256" key="4">
    <source>
        <dbReference type="ARBA" id="ARBA00023102"/>
    </source>
</evidence>
<dbReference type="EMBL" id="LNQE01000936">
    <property type="protein sequence ID" value="KUG22866.1"/>
    <property type="molecule type" value="Genomic_DNA"/>
</dbReference>
<dbReference type="PANTHER" id="PTHR23133:SF2">
    <property type="entry name" value="IMIDAZOLEGLYCEROL-PHOSPHATE DEHYDRATASE"/>
    <property type="match status" value="1"/>
</dbReference>
<dbReference type="GO" id="GO:0000105">
    <property type="term" value="P:L-histidine biosynthetic process"/>
    <property type="evidence" value="ECO:0007669"/>
    <property type="project" value="UniProtKB-UniPathway"/>
</dbReference>
<dbReference type="InterPro" id="IPR038494">
    <property type="entry name" value="IGPD_sf"/>
</dbReference>
<dbReference type="PROSITE" id="PS00955">
    <property type="entry name" value="IGP_DEHYDRATASE_2"/>
    <property type="match status" value="1"/>
</dbReference>
<comment type="caution">
    <text evidence="6">The sequence shown here is derived from an EMBL/GenBank/DDBJ whole genome shotgun (WGS) entry which is preliminary data.</text>
</comment>
<dbReference type="UniPathway" id="UPA00031">
    <property type="reaction ID" value="UER00011"/>
</dbReference>
<dbReference type="PROSITE" id="PS00954">
    <property type="entry name" value="IGP_DEHYDRATASE_1"/>
    <property type="match status" value="1"/>
</dbReference>
<dbReference type="FunFam" id="3.30.230.40:FF:000003">
    <property type="entry name" value="Imidazoleglycerol-phosphate dehydratase HisB"/>
    <property type="match status" value="1"/>
</dbReference>
<dbReference type="NCBIfam" id="NF002111">
    <property type="entry name" value="PRK00951.2-1"/>
    <property type="match status" value="1"/>
</dbReference>
<dbReference type="Pfam" id="PF00475">
    <property type="entry name" value="IGPD"/>
    <property type="match status" value="1"/>
</dbReference>
<sequence length="195" mass="21970">MDRKVKVIRKTKETDINLEIDLDKTTGSRIDTTIPFFDHMLELFARHGFIKLVVKSKGDTHIDDHHLIEDLGICLGKAVGQALGKKTGINRYGSACVPMDECLCRVDMDISGRPYLIYNVNYGRRKIAGFDPVLIKEFFKAFTDNSGITLHINFLYGDNGHHIIEAIFKSFARAFRNAVALNENIKGVLSTKGRL</sequence>
<dbReference type="PANTHER" id="PTHR23133">
    <property type="entry name" value="IMIDAZOLEGLYCEROL-PHOSPHATE DEHYDRATASE HIS7"/>
    <property type="match status" value="1"/>
</dbReference>
<dbReference type="Gene3D" id="3.30.230.40">
    <property type="entry name" value="Imidazole glycerol phosphate dehydratase, domain 1"/>
    <property type="match status" value="2"/>
</dbReference>
<dbReference type="InterPro" id="IPR020568">
    <property type="entry name" value="Ribosomal_Su5_D2-typ_SF"/>
</dbReference>
<dbReference type="NCBIfam" id="NF002114">
    <property type="entry name" value="PRK00951.2-4"/>
    <property type="match status" value="1"/>
</dbReference>
<name>A0A0W8FQ48_9ZZZZ</name>
<dbReference type="GO" id="GO:0004424">
    <property type="term" value="F:imidazoleglycerol-phosphate dehydratase activity"/>
    <property type="evidence" value="ECO:0007669"/>
    <property type="project" value="InterPro"/>
</dbReference>
<keyword evidence="3" id="KW-0028">Amino-acid biosynthesis</keyword>
<evidence type="ECO:0000313" key="6">
    <source>
        <dbReference type="EMBL" id="KUG22866.1"/>
    </source>
</evidence>
<comment type="pathway">
    <text evidence="1">Amino-acid biosynthesis; L-histidine biosynthesis; L-histidine from 5-phospho-alpha-D-ribose 1-diphosphate: step 6/9.</text>
</comment>
<accession>A0A0W8FQ48</accession>
<dbReference type="SUPFAM" id="SSF54211">
    <property type="entry name" value="Ribosomal protein S5 domain 2-like"/>
    <property type="match status" value="2"/>
</dbReference>
<proteinExistence type="inferred from homology"/>
<keyword evidence="4" id="KW-0368">Histidine biosynthesis</keyword>
<gene>
    <name evidence="6" type="ORF">ASZ90_007360</name>
</gene>
<dbReference type="InterPro" id="IPR020565">
    <property type="entry name" value="ImidazoleglycerP_deHydtase_CS"/>
</dbReference>
<dbReference type="HAMAP" id="MF_00076">
    <property type="entry name" value="HisB"/>
    <property type="match status" value="1"/>
</dbReference>
<keyword evidence="5 6" id="KW-0456">Lyase</keyword>